<reference evidence="1 2" key="1">
    <citation type="submission" date="2015-02" db="EMBL/GenBank/DDBJ databases">
        <title>Genome Sequencing of Rickettsiales.</title>
        <authorList>
            <person name="Daugherty S.C."/>
            <person name="Su Q."/>
            <person name="Abolude K."/>
            <person name="Beier-Sexton M."/>
            <person name="Carlyon J.A."/>
            <person name="Carter R."/>
            <person name="Day N.P."/>
            <person name="Dumler S.J."/>
            <person name="Dyachenko V."/>
            <person name="Godinez A."/>
            <person name="Kurtti T.J."/>
            <person name="Lichay M."/>
            <person name="Mullins K.E."/>
            <person name="Ott S."/>
            <person name="Pappas-Brown V."/>
            <person name="Paris D.H."/>
            <person name="Patel P."/>
            <person name="Richards A.L."/>
            <person name="Sadzewicz L."/>
            <person name="Sears K."/>
            <person name="Seidman D."/>
            <person name="Sengamalay N."/>
            <person name="Stenos J."/>
            <person name="Tallon L.J."/>
            <person name="Vincent G."/>
            <person name="Fraser C.M."/>
            <person name="Munderloh U."/>
            <person name="Dunning-Hotopp J.C."/>
        </authorList>
    </citation>
    <scope>NUCLEOTIDE SEQUENCE [LARGE SCALE GENOMIC DNA]</scope>
    <source>
        <strain evidence="1 2">Fuller</strain>
    </source>
</reference>
<dbReference type="Proteomes" id="UP000033616">
    <property type="component" value="Unassembled WGS sequence"/>
</dbReference>
<gene>
    <name evidence="1" type="ORF">OCHUTO_0067</name>
</gene>
<evidence type="ECO:0000313" key="2">
    <source>
        <dbReference type="Proteomes" id="UP000033616"/>
    </source>
</evidence>
<evidence type="ECO:0000313" key="1">
    <source>
        <dbReference type="EMBL" id="KJV57490.1"/>
    </source>
</evidence>
<dbReference type="PATRIC" id="fig|1359168.3.peg.68"/>
<dbReference type="RefSeq" id="WP_232296883.1">
    <property type="nucleotide sequence ID" value="NZ_LANP01000001.1"/>
</dbReference>
<name>A0A0F3MP19_9RICK</name>
<comment type="caution">
    <text evidence="1">The sequence shown here is derived from an EMBL/GenBank/DDBJ whole genome shotgun (WGS) entry which is preliminary data.</text>
</comment>
<proteinExistence type="predicted"/>
<organism evidence="1 2">
    <name type="scientific">Orientia chuto str. Dubai</name>
    <dbReference type="NCBI Taxonomy" id="1359168"/>
    <lineage>
        <taxon>Bacteria</taxon>
        <taxon>Pseudomonadati</taxon>
        <taxon>Pseudomonadota</taxon>
        <taxon>Alphaproteobacteria</taxon>
        <taxon>Rickettsiales</taxon>
        <taxon>Rickettsiaceae</taxon>
        <taxon>Rickettsieae</taxon>
        <taxon>Orientia</taxon>
    </lineage>
</organism>
<protein>
    <submittedName>
        <fullName evidence="1">Uncharacterized protein</fullName>
    </submittedName>
</protein>
<accession>A0A0F3MP19</accession>
<sequence>MMNNQIIESVLAKQLFEDLALVGLSKATNENILFLSKNLAKTLNSISENPSTLSLEEYQKCFSDLNDQDLKKVLKVLKDIFAEDEHEELREIIELPLLDRITAKSKIERTKELSNQQARKFNSSIIEELLRDKNVSKQSEFSQIGAKQLGVSAGYVANEKLSSNTFLLKKFYKSEDSISAITDLAERKKAQNDRRDAIQELLASSIYQLLLYNRAPKEALVMPDTVNSDLLYIRSKFFDNVVLLSEFSGSRSSARINAEAKNLQILEGFEKMIASCHILGEADYHAGNVMVQDGKTVVKIDHGRSMMQFHKDFESVVKSTYNIFKHSLIGYNSAIQAGNLSFSIEKYNSALNQMLAQLNENQIDSIIEQKAFELKKAGFNPKGLIAKVRFDDKTFIDTTINGYQDFIKFYKDNVKENLKNMKGIAQTTDIISKFSSVSPEFKHGGWLKDFAISEIKDPVVYAFFHNIEIEGKNALEWANLNKYHAVENVIKAENF</sequence>
<dbReference type="AlphaFoldDB" id="A0A0F3MP19"/>
<keyword evidence="2" id="KW-1185">Reference proteome</keyword>
<dbReference type="EMBL" id="LANP01000001">
    <property type="protein sequence ID" value="KJV57490.1"/>
    <property type="molecule type" value="Genomic_DNA"/>
</dbReference>